<dbReference type="Proteomes" id="UP001320715">
    <property type="component" value="Unassembled WGS sequence"/>
</dbReference>
<keyword evidence="2" id="KW-1185">Reference proteome</keyword>
<sequence>MLNSPLTMPIIELFGRWLCGHPNPGKQDVIARRPARMFPRVFDPTGDSHKKPIRQGFTGKKRLDPAINAILPAFSVSPPDNPI</sequence>
<protein>
    <submittedName>
        <fullName evidence="1">Uncharacterized protein</fullName>
    </submittedName>
</protein>
<comment type="caution">
    <text evidence="1">The sequence shown here is derived from an EMBL/GenBank/DDBJ whole genome shotgun (WGS) entry which is preliminary data.</text>
</comment>
<gene>
    <name evidence="1" type="ORF">GTW23_03120</name>
</gene>
<reference evidence="1 2" key="1">
    <citation type="submission" date="2020-01" db="EMBL/GenBank/DDBJ databases">
        <title>Genomes of bacteria type strains.</title>
        <authorList>
            <person name="Chen J."/>
            <person name="Zhu S."/>
            <person name="Yang J."/>
        </authorList>
    </citation>
    <scope>NUCLEOTIDE SEQUENCE [LARGE SCALE GENOMIC DNA]</scope>
    <source>
        <strain evidence="1 2">DSM 16655</strain>
    </source>
</reference>
<accession>A0ABT1CLU3</accession>
<evidence type="ECO:0000313" key="1">
    <source>
        <dbReference type="EMBL" id="MCO6407155.1"/>
    </source>
</evidence>
<name>A0ABT1CLU3_9HYPH</name>
<dbReference type="RefSeq" id="WP_152007800.1">
    <property type="nucleotide sequence ID" value="NZ_CP159480.1"/>
</dbReference>
<proteinExistence type="predicted"/>
<organism evidence="1 2">
    <name type="scientific">Hoeflea alexandrii</name>
    <dbReference type="NCBI Taxonomy" id="288436"/>
    <lineage>
        <taxon>Bacteria</taxon>
        <taxon>Pseudomonadati</taxon>
        <taxon>Pseudomonadota</taxon>
        <taxon>Alphaproteobacteria</taxon>
        <taxon>Hyphomicrobiales</taxon>
        <taxon>Rhizobiaceae</taxon>
        <taxon>Hoeflea</taxon>
    </lineage>
</organism>
<evidence type="ECO:0000313" key="2">
    <source>
        <dbReference type="Proteomes" id="UP001320715"/>
    </source>
</evidence>
<dbReference type="EMBL" id="JAAAML010000001">
    <property type="protein sequence ID" value="MCO6407155.1"/>
    <property type="molecule type" value="Genomic_DNA"/>
</dbReference>